<dbReference type="GO" id="GO:0005524">
    <property type="term" value="F:ATP binding"/>
    <property type="evidence" value="ECO:0007669"/>
    <property type="project" value="UniProtKB-KW"/>
</dbReference>
<dbReference type="PANTHER" id="PTHR44899">
    <property type="entry name" value="CAMK FAMILY PROTEIN KINASE"/>
    <property type="match status" value="1"/>
</dbReference>
<evidence type="ECO:0000259" key="11">
    <source>
        <dbReference type="PROSITE" id="PS50011"/>
    </source>
</evidence>
<dbReference type="SMART" id="SM00220">
    <property type="entry name" value="S_TKc"/>
    <property type="match status" value="1"/>
</dbReference>
<feature type="domain" description="Protein kinase" evidence="11">
    <location>
        <begin position="9"/>
        <end position="296"/>
    </location>
</feature>
<proteinExistence type="predicted"/>
<dbReference type="EMBL" id="MU001641">
    <property type="protein sequence ID" value="KAF2479687.1"/>
    <property type="molecule type" value="Genomic_DNA"/>
</dbReference>
<evidence type="ECO:0000256" key="6">
    <source>
        <dbReference type="ARBA" id="ARBA00022840"/>
    </source>
</evidence>
<dbReference type="InterPro" id="IPR051131">
    <property type="entry name" value="NEK_Ser/Thr_kinase_NIMA"/>
</dbReference>
<evidence type="ECO:0000256" key="7">
    <source>
        <dbReference type="ARBA" id="ARBA00047899"/>
    </source>
</evidence>
<evidence type="ECO:0000313" key="13">
    <source>
        <dbReference type="Proteomes" id="UP000799767"/>
    </source>
</evidence>
<keyword evidence="6" id="KW-0067">ATP-binding</keyword>
<gene>
    <name evidence="12" type="ORF">BDY17DRAFT_43741</name>
</gene>
<comment type="catalytic activity">
    <reaction evidence="7">
        <text>L-threonyl-[protein] + ATP = O-phospho-L-threonyl-[protein] + ADP + H(+)</text>
        <dbReference type="Rhea" id="RHEA:46608"/>
        <dbReference type="Rhea" id="RHEA-COMP:11060"/>
        <dbReference type="Rhea" id="RHEA-COMP:11605"/>
        <dbReference type="ChEBI" id="CHEBI:15378"/>
        <dbReference type="ChEBI" id="CHEBI:30013"/>
        <dbReference type="ChEBI" id="CHEBI:30616"/>
        <dbReference type="ChEBI" id="CHEBI:61977"/>
        <dbReference type="ChEBI" id="CHEBI:456216"/>
        <dbReference type="EC" id="2.7.11.1"/>
    </reaction>
</comment>
<dbReference type="InterPro" id="IPR000719">
    <property type="entry name" value="Prot_kinase_dom"/>
</dbReference>
<dbReference type="Gene3D" id="1.10.510.10">
    <property type="entry name" value="Transferase(Phosphotransferase) domain 1"/>
    <property type="match status" value="1"/>
</dbReference>
<feature type="compositionally biased region" description="Polar residues" evidence="10">
    <location>
        <begin position="784"/>
        <end position="797"/>
    </location>
</feature>
<name>A0A6A6PK93_9PEZI</name>
<evidence type="ECO:0000256" key="9">
    <source>
        <dbReference type="SAM" id="Coils"/>
    </source>
</evidence>
<dbReference type="PROSITE" id="PS50011">
    <property type="entry name" value="PROTEIN_KINASE_DOM"/>
    <property type="match status" value="1"/>
</dbReference>
<dbReference type="GO" id="GO:0004674">
    <property type="term" value="F:protein serine/threonine kinase activity"/>
    <property type="evidence" value="ECO:0007669"/>
    <property type="project" value="UniProtKB-KW"/>
</dbReference>
<dbReference type="PANTHER" id="PTHR44899:SF10">
    <property type="entry name" value="NIMA-RELATED KINASE 2"/>
    <property type="match status" value="1"/>
</dbReference>
<sequence length="851" mass="93361">MGEKEEEKYEVLEKIGQGSFGIIRKVRQKSTNQILCRKEISYSRMSDKEKNQLHAELRILESLRHPNIVEYCHREHLKSSHDLHLYMEYCGNGDLGGYVKKLKDGNRYAEEEFVWQVFAQLVSALFRCHYGEDPPCVGDEGKVRNGKTLLPYQTKEGHRMILHRDLKPENVFLGENNSVKLGDFGLSKIIASHDFASTYVGTPFYMSPEICAAERYSHHSDIWSLGCIIYELASRCVPFDARNHVELIMKIKAGKIKPLPPQYSRELGEVIAWCLKVDPRYRPDTAQLLNVANIKLARSRLHQQEQSKDAQVARDLALVKLSQAQKQILELQQEVRSLREQGKKVEMEWHARATLAIDQRVYEQVEAKKAELLKQFDSAVDQRAEEKLSLHLASLPASHGLNAGQSTHVRSSTPPPGKVTSSFTTTGTTAVNDIDFSSVPGDLALDDSALDTDLTSLSLHDDILEDETSPLVQRMTKPIKKAVRKPLGRAKTYANCDLNTMALPSPLDVDMADPSPMPRHVAPMSIKGLSLSPRKNGQTRLSGAGDLRRNILSKQNTTGHDLRPHVPGESRGATTIFADDIEDESELLDDDGNLDDSPSRPNSGLAIHNGADPFQVLAAAEAPRPKFIPRPRPSLSRQKTMPVSMPSRPGSSRGGPTATTNAFTSAAAGGFKATPKSPEREKENRPPSSSSHNPSSLSSSSSALPTITTAPSPKPRNILPPSSTKALTPSRKAPAPPTAKPGINAAAALTNLARQAHKNNLPTTAASPAKSVGVQGRTLVQLQQARSQPQLVPTVDSSDWESGEDGGVMGSRVPRLLPSPAKWDPVEMGDEMPSPFLAKKGRRMMGVLGRG</sequence>
<evidence type="ECO:0000256" key="10">
    <source>
        <dbReference type="SAM" id="MobiDB-lite"/>
    </source>
</evidence>
<feature type="compositionally biased region" description="Low complexity" evidence="10">
    <location>
        <begin position="646"/>
        <end position="668"/>
    </location>
</feature>
<evidence type="ECO:0000256" key="5">
    <source>
        <dbReference type="ARBA" id="ARBA00022777"/>
    </source>
</evidence>
<reference evidence="12" key="1">
    <citation type="journal article" date="2020" name="Stud. Mycol.">
        <title>101 Dothideomycetes genomes: a test case for predicting lifestyles and emergence of pathogens.</title>
        <authorList>
            <person name="Haridas S."/>
            <person name="Albert R."/>
            <person name="Binder M."/>
            <person name="Bloem J."/>
            <person name="Labutti K."/>
            <person name="Salamov A."/>
            <person name="Andreopoulos B."/>
            <person name="Baker S."/>
            <person name="Barry K."/>
            <person name="Bills G."/>
            <person name="Bluhm B."/>
            <person name="Cannon C."/>
            <person name="Castanera R."/>
            <person name="Culley D."/>
            <person name="Daum C."/>
            <person name="Ezra D."/>
            <person name="Gonzalez J."/>
            <person name="Henrissat B."/>
            <person name="Kuo A."/>
            <person name="Liang C."/>
            <person name="Lipzen A."/>
            <person name="Lutzoni F."/>
            <person name="Magnuson J."/>
            <person name="Mondo S."/>
            <person name="Nolan M."/>
            <person name="Ohm R."/>
            <person name="Pangilinan J."/>
            <person name="Park H.-J."/>
            <person name="Ramirez L."/>
            <person name="Alfaro M."/>
            <person name="Sun H."/>
            <person name="Tritt A."/>
            <person name="Yoshinaga Y."/>
            <person name="Zwiers L.-H."/>
            <person name="Turgeon B."/>
            <person name="Goodwin S."/>
            <person name="Spatafora J."/>
            <person name="Crous P."/>
            <person name="Grigoriev I."/>
        </authorList>
    </citation>
    <scope>NUCLEOTIDE SEQUENCE</scope>
    <source>
        <strain evidence="12">CBS 113389</strain>
    </source>
</reference>
<dbReference type="PROSITE" id="PS00108">
    <property type="entry name" value="PROTEIN_KINASE_ST"/>
    <property type="match status" value="1"/>
</dbReference>
<evidence type="ECO:0000256" key="8">
    <source>
        <dbReference type="ARBA" id="ARBA00048679"/>
    </source>
</evidence>
<feature type="region of interest" description="Disordered" evidence="10">
    <location>
        <begin position="399"/>
        <end position="424"/>
    </location>
</feature>
<feature type="coiled-coil region" evidence="9">
    <location>
        <begin position="314"/>
        <end position="382"/>
    </location>
</feature>
<evidence type="ECO:0000256" key="1">
    <source>
        <dbReference type="ARBA" id="ARBA00012513"/>
    </source>
</evidence>
<dbReference type="Pfam" id="PF00069">
    <property type="entry name" value="Pkinase"/>
    <property type="match status" value="2"/>
</dbReference>
<dbReference type="Gene3D" id="3.30.200.20">
    <property type="entry name" value="Phosphorylase Kinase, domain 1"/>
    <property type="match status" value="1"/>
</dbReference>
<dbReference type="AlphaFoldDB" id="A0A6A6PK93"/>
<keyword evidence="9" id="KW-0175">Coiled coil</keyword>
<dbReference type="OrthoDB" id="10250725at2759"/>
<organism evidence="12 13">
    <name type="scientific">Neohortaea acidophila</name>
    <dbReference type="NCBI Taxonomy" id="245834"/>
    <lineage>
        <taxon>Eukaryota</taxon>
        <taxon>Fungi</taxon>
        <taxon>Dikarya</taxon>
        <taxon>Ascomycota</taxon>
        <taxon>Pezizomycotina</taxon>
        <taxon>Dothideomycetes</taxon>
        <taxon>Dothideomycetidae</taxon>
        <taxon>Mycosphaerellales</taxon>
        <taxon>Teratosphaeriaceae</taxon>
        <taxon>Neohortaea</taxon>
    </lineage>
</organism>
<evidence type="ECO:0000256" key="4">
    <source>
        <dbReference type="ARBA" id="ARBA00022741"/>
    </source>
</evidence>
<dbReference type="SUPFAM" id="SSF56112">
    <property type="entry name" value="Protein kinase-like (PK-like)"/>
    <property type="match status" value="1"/>
</dbReference>
<feature type="compositionally biased region" description="Low complexity" evidence="10">
    <location>
        <begin position="686"/>
        <end position="711"/>
    </location>
</feature>
<dbReference type="CDD" id="cd08217">
    <property type="entry name" value="STKc_Nek2"/>
    <property type="match status" value="1"/>
</dbReference>
<evidence type="ECO:0000256" key="2">
    <source>
        <dbReference type="ARBA" id="ARBA00022527"/>
    </source>
</evidence>
<feature type="compositionally biased region" description="Polar residues" evidence="10">
    <location>
        <begin position="403"/>
        <end position="412"/>
    </location>
</feature>
<comment type="catalytic activity">
    <reaction evidence="8">
        <text>L-seryl-[protein] + ATP = O-phospho-L-seryl-[protein] + ADP + H(+)</text>
        <dbReference type="Rhea" id="RHEA:17989"/>
        <dbReference type="Rhea" id="RHEA-COMP:9863"/>
        <dbReference type="Rhea" id="RHEA-COMP:11604"/>
        <dbReference type="ChEBI" id="CHEBI:15378"/>
        <dbReference type="ChEBI" id="CHEBI:29999"/>
        <dbReference type="ChEBI" id="CHEBI:30616"/>
        <dbReference type="ChEBI" id="CHEBI:83421"/>
        <dbReference type="ChEBI" id="CHEBI:456216"/>
        <dbReference type="EC" id="2.7.11.1"/>
    </reaction>
</comment>
<feature type="region of interest" description="Disordered" evidence="10">
    <location>
        <begin position="621"/>
        <end position="744"/>
    </location>
</feature>
<dbReference type="InterPro" id="IPR011009">
    <property type="entry name" value="Kinase-like_dom_sf"/>
</dbReference>
<dbReference type="GeneID" id="54479391"/>
<evidence type="ECO:0000313" key="12">
    <source>
        <dbReference type="EMBL" id="KAF2479687.1"/>
    </source>
</evidence>
<keyword evidence="4" id="KW-0547">Nucleotide-binding</keyword>
<feature type="region of interest" description="Disordered" evidence="10">
    <location>
        <begin position="529"/>
        <end position="549"/>
    </location>
</feature>
<dbReference type="RefSeq" id="XP_033586257.1">
    <property type="nucleotide sequence ID" value="XM_033738389.1"/>
</dbReference>
<protein>
    <recommendedName>
        <fullName evidence="1">non-specific serine/threonine protein kinase</fullName>
        <ecNumber evidence="1">2.7.11.1</ecNumber>
    </recommendedName>
</protein>
<feature type="region of interest" description="Disordered" evidence="10">
    <location>
        <begin position="587"/>
        <end position="609"/>
    </location>
</feature>
<evidence type="ECO:0000256" key="3">
    <source>
        <dbReference type="ARBA" id="ARBA00022679"/>
    </source>
</evidence>
<keyword evidence="3" id="KW-0808">Transferase</keyword>
<dbReference type="InterPro" id="IPR008271">
    <property type="entry name" value="Ser/Thr_kinase_AS"/>
</dbReference>
<keyword evidence="13" id="KW-1185">Reference proteome</keyword>
<accession>A0A6A6PK93</accession>
<dbReference type="EC" id="2.7.11.1" evidence="1"/>
<keyword evidence="2" id="KW-0723">Serine/threonine-protein kinase</keyword>
<keyword evidence="5 12" id="KW-0418">Kinase</keyword>
<feature type="region of interest" description="Disordered" evidence="10">
    <location>
        <begin position="784"/>
        <end position="835"/>
    </location>
</feature>
<dbReference type="Proteomes" id="UP000799767">
    <property type="component" value="Unassembled WGS sequence"/>
</dbReference>